<name>A0A7V6A2Q1_9BACT</name>
<evidence type="ECO:0000256" key="1">
    <source>
        <dbReference type="ARBA" id="ARBA00004141"/>
    </source>
</evidence>
<dbReference type="AlphaFoldDB" id="A0A7V6A2Q1"/>
<feature type="transmembrane region" description="Helical" evidence="9">
    <location>
        <begin position="121"/>
        <end position="137"/>
    </location>
</feature>
<evidence type="ECO:0000313" key="10">
    <source>
        <dbReference type="EMBL" id="HHS28813.1"/>
    </source>
</evidence>
<dbReference type="GO" id="GO:0004659">
    <property type="term" value="F:prenyltransferase activity"/>
    <property type="evidence" value="ECO:0007669"/>
    <property type="project" value="InterPro"/>
</dbReference>
<feature type="transmembrane region" description="Helical" evidence="9">
    <location>
        <begin position="220"/>
        <end position="240"/>
    </location>
</feature>
<dbReference type="Pfam" id="PF01040">
    <property type="entry name" value="UbiA"/>
    <property type="match status" value="1"/>
</dbReference>
<dbReference type="GO" id="GO:0009234">
    <property type="term" value="P:menaquinone biosynthetic process"/>
    <property type="evidence" value="ECO:0007669"/>
    <property type="project" value="UniProtKB-UniPathway"/>
</dbReference>
<keyword evidence="3" id="KW-0474">Menaquinone biosynthesis</keyword>
<keyword evidence="6 9" id="KW-0812">Transmembrane</keyword>
<dbReference type="EMBL" id="DTGR01000056">
    <property type="protein sequence ID" value="HHS28813.1"/>
    <property type="molecule type" value="Genomic_DNA"/>
</dbReference>
<keyword evidence="8 9" id="KW-0472">Membrane</keyword>
<dbReference type="InterPro" id="IPR000537">
    <property type="entry name" value="UbiA_prenyltransferase"/>
</dbReference>
<evidence type="ECO:0000256" key="5">
    <source>
        <dbReference type="ARBA" id="ARBA00022679"/>
    </source>
</evidence>
<feature type="transmembrane region" description="Helical" evidence="9">
    <location>
        <begin position="285"/>
        <end position="301"/>
    </location>
</feature>
<comment type="pathway">
    <text evidence="2">Quinol/quinone metabolism; menaquinone biosynthesis.</text>
</comment>
<comment type="subcellular location">
    <subcellularLocation>
        <location evidence="1">Membrane</location>
        <topology evidence="1">Multi-pass membrane protein</topology>
    </subcellularLocation>
</comment>
<sequence length="302" mass="32596">MGLGTYIRAVRLPFLTGSLMPVALAAALAWYRGVWGGFFYFFITAAGVAGLHTGGNLINDYYDSFGSDPLNRFATPFSGGSRVIQNEELTAATVRNMAYGCLALGVVCGLVLIYYGRPWVALLGLFGLAAAYLYSASPVQLMSKGLGEATIFLAFGPVLSLGSYYAITGKIAAEGFFVGLPLALVITAILWINEFPDLEADTAAAKEHLVARLGLRWSRLVYAGLMLGPFVSLPFLMEIFHFPGHLFAGLVALPLATRAVARIYQTSPTDEEFVDIQALTIKTHFLLGVSLTLALLYAAWWQ</sequence>
<comment type="caution">
    <text evidence="10">The sequence shown here is derived from an EMBL/GenBank/DDBJ whole genome shotgun (WGS) entry which is preliminary data.</text>
</comment>
<dbReference type="GO" id="GO:0016020">
    <property type="term" value="C:membrane"/>
    <property type="evidence" value="ECO:0007669"/>
    <property type="project" value="UniProtKB-SubCell"/>
</dbReference>
<dbReference type="InterPro" id="IPR026046">
    <property type="entry name" value="UBIAD1"/>
</dbReference>
<dbReference type="CDD" id="cd13962">
    <property type="entry name" value="PT_UbiA_UBIAD1"/>
    <property type="match status" value="1"/>
</dbReference>
<evidence type="ECO:0000256" key="7">
    <source>
        <dbReference type="ARBA" id="ARBA00022989"/>
    </source>
</evidence>
<keyword evidence="5 10" id="KW-0808">Transferase</keyword>
<evidence type="ECO:0000256" key="3">
    <source>
        <dbReference type="ARBA" id="ARBA00022428"/>
    </source>
</evidence>
<accession>A0A7V6A2Q1</accession>
<feature type="transmembrane region" description="Helical" evidence="9">
    <location>
        <begin position="12"/>
        <end position="31"/>
    </location>
</feature>
<organism evidence="10">
    <name type="scientific">Desulfobacca acetoxidans</name>
    <dbReference type="NCBI Taxonomy" id="60893"/>
    <lineage>
        <taxon>Bacteria</taxon>
        <taxon>Pseudomonadati</taxon>
        <taxon>Thermodesulfobacteriota</taxon>
        <taxon>Desulfobaccia</taxon>
        <taxon>Desulfobaccales</taxon>
        <taxon>Desulfobaccaceae</taxon>
        <taxon>Desulfobacca</taxon>
    </lineage>
</organism>
<gene>
    <name evidence="10" type="ORF">ENV52_03815</name>
</gene>
<protein>
    <submittedName>
        <fullName evidence="10">Prenyltransferase</fullName>
    </submittedName>
</protein>
<feature type="transmembrane region" description="Helical" evidence="9">
    <location>
        <begin position="149"/>
        <end position="167"/>
    </location>
</feature>
<feature type="transmembrane region" description="Helical" evidence="9">
    <location>
        <begin position="97"/>
        <end position="115"/>
    </location>
</feature>
<dbReference type="PANTHER" id="PTHR13929:SF0">
    <property type="entry name" value="UBIA PRENYLTRANSFERASE DOMAIN-CONTAINING PROTEIN 1"/>
    <property type="match status" value="1"/>
</dbReference>
<dbReference type="PIRSF" id="PIRSF005355">
    <property type="entry name" value="UBIAD1"/>
    <property type="match status" value="1"/>
</dbReference>
<dbReference type="GO" id="GO:0042371">
    <property type="term" value="P:vitamin K biosynthetic process"/>
    <property type="evidence" value="ECO:0007669"/>
    <property type="project" value="TreeGrafter"/>
</dbReference>
<evidence type="ECO:0000256" key="6">
    <source>
        <dbReference type="ARBA" id="ARBA00022692"/>
    </source>
</evidence>
<keyword evidence="4" id="KW-1003">Cell membrane</keyword>
<keyword evidence="7 9" id="KW-1133">Transmembrane helix</keyword>
<dbReference type="PANTHER" id="PTHR13929">
    <property type="entry name" value="1,4-DIHYDROXY-2-NAPHTHOATE OCTAPRENYLTRANSFERASE"/>
    <property type="match status" value="1"/>
</dbReference>
<dbReference type="UniPathway" id="UPA00079"/>
<proteinExistence type="predicted"/>
<evidence type="ECO:0000256" key="9">
    <source>
        <dbReference type="SAM" id="Phobius"/>
    </source>
</evidence>
<feature type="transmembrane region" description="Helical" evidence="9">
    <location>
        <begin position="173"/>
        <end position="192"/>
    </location>
</feature>
<evidence type="ECO:0000256" key="8">
    <source>
        <dbReference type="ARBA" id="ARBA00023136"/>
    </source>
</evidence>
<dbReference type="Gene3D" id="1.10.357.140">
    <property type="entry name" value="UbiA prenyltransferase"/>
    <property type="match status" value="1"/>
</dbReference>
<feature type="transmembrane region" description="Helical" evidence="9">
    <location>
        <begin position="37"/>
        <end position="58"/>
    </location>
</feature>
<evidence type="ECO:0000256" key="4">
    <source>
        <dbReference type="ARBA" id="ARBA00022475"/>
    </source>
</evidence>
<dbReference type="InterPro" id="IPR044878">
    <property type="entry name" value="UbiA_sf"/>
</dbReference>
<reference evidence="10" key="1">
    <citation type="journal article" date="2020" name="mSystems">
        <title>Genome- and Community-Level Interaction Insights into Carbon Utilization and Element Cycling Functions of Hydrothermarchaeota in Hydrothermal Sediment.</title>
        <authorList>
            <person name="Zhou Z."/>
            <person name="Liu Y."/>
            <person name="Xu W."/>
            <person name="Pan J."/>
            <person name="Luo Z.H."/>
            <person name="Li M."/>
        </authorList>
    </citation>
    <scope>NUCLEOTIDE SEQUENCE [LARGE SCALE GENOMIC DNA]</scope>
    <source>
        <strain evidence="10">SpSt-767</strain>
    </source>
</reference>
<evidence type="ECO:0000256" key="2">
    <source>
        <dbReference type="ARBA" id="ARBA00004863"/>
    </source>
</evidence>